<comment type="caution">
    <text evidence="12">The sequence shown here is derived from an EMBL/GenBank/DDBJ whole genome shotgun (WGS) entry which is preliminary data.</text>
</comment>
<name>A0A8H3ISF6_9LECA</name>
<evidence type="ECO:0000256" key="5">
    <source>
        <dbReference type="ARBA" id="ARBA00022927"/>
    </source>
</evidence>
<dbReference type="SUPFAM" id="SSF158702">
    <property type="entry name" value="Sec63 N-terminal domain-like"/>
    <property type="match status" value="1"/>
</dbReference>
<dbReference type="Gene3D" id="1.10.287.110">
    <property type="entry name" value="DnaJ domain"/>
    <property type="match status" value="1"/>
</dbReference>
<evidence type="ECO:0000313" key="12">
    <source>
        <dbReference type="EMBL" id="CAF9925760.1"/>
    </source>
</evidence>
<dbReference type="FunFam" id="1.10.287.110:FF:000039">
    <property type="entry name" value="Protein translocation complex component (Npl1)"/>
    <property type="match status" value="1"/>
</dbReference>
<keyword evidence="3 10" id="KW-0812">Transmembrane</keyword>
<evidence type="ECO:0000256" key="1">
    <source>
        <dbReference type="ARBA" id="ARBA00004477"/>
    </source>
</evidence>
<dbReference type="OrthoDB" id="1734229at2759"/>
<dbReference type="SMART" id="SM00271">
    <property type="entry name" value="DnaJ"/>
    <property type="match status" value="1"/>
</dbReference>
<dbReference type="GO" id="GO:0006614">
    <property type="term" value="P:SRP-dependent cotranslational protein targeting to membrane"/>
    <property type="evidence" value="ECO:0007669"/>
    <property type="project" value="TreeGrafter"/>
</dbReference>
<feature type="transmembrane region" description="Helical" evidence="10">
    <location>
        <begin position="203"/>
        <end position="225"/>
    </location>
</feature>
<dbReference type="SMART" id="SM00973">
    <property type="entry name" value="Sec63"/>
    <property type="match status" value="1"/>
</dbReference>
<dbReference type="AlphaFoldDB" id="A0A8H3ISF6"/>
<feature type="region of interest" description="Disordered" evidence="9">
    <location>
        <begin position="645"/>
        <end position="719"/>
    </location>
</feature>
<proteinExistence type="predicted"/>
<dbReference type="PANTHER" id="PTHR24075:SF0">
    <property type="entry name" value="TRANSLOCATION PROTEIN SEC63 HOMOLOG"/>
    <property type="match status" value="1"/>
</dbReference>
<evidence type="ECO:0000256" key="6">
    <source>
        <dbReference type="ARBA" id="ARBA00022989"/>
    </source>
</evidence>
<dbReference type="Gene3D" id="2.60.40.150">
    <property type="entry name" value="C2 domain"/>
    <property type="match status" value="1"/>
</dbReference>
<dbReference type="PROSITE" id="PS50076">
    <property type="entry name" value="DNAJ_2"/>
    <property type="match status" value="1"/>
</dbReference>
<feature type="domain" description="J" evidence="11">
    <location>
        <begin position="105"/>
        <end position="177"/>
    </location>
</feature>
<evidence type="ECO:0000256" key="8">
    <source>
        <dbReference type="ARBA" id="ARBA00023186"/>
    </source>
</evidence>
<keyword evidence="5" id="KW-0653">Protein transport</keyword>
<evidence type="ECO:0000256" key="4">
    <source>
        <dbReference type="ARBA" id="ARBA00022824"/>
    </source>
</evidence>
<feature type="compositionally biased region" description="Polar residues" evidence="9">
    <location>
        <begin position="671"/>
        <end position="681"/>
    </location>
</feature>
<evidence type="ECO:0000256" key="3">
    <source>
        <dbReference type="ARBA" id="ARBA00022692"/>
    </source>
</evidence>
<evidence type="ECO:0000256" key="10">
    <source>
        <dbReference type="SAM" id="Phobius"/>
    </source>
</evidence>
<keyword evidence="7 10" id="KW-0472">Membrane</keyword>
<dbReference type="Gene3D" id="1.10.3380.10">
    <property type="entry name" value="Sec63 N-terminal domain-like domain"/>
    <property type="match status" value="1"/>
</dbReference>
<feature type="compositionally biased region" description="Acidic residues" evidence="9">
    <location>
        <begin position="651"/>
        <end position="664"/>
    </location>
</feature>
<evidence type="ECO:0000256" key="7">
    <source>
        <dbReference type="ARBA" id="ARBA00023136"/>
    </source>
</evidence>
<comment type="subcellular location">
    <subcellularLocation>
        <location evidence="1">Endoplasmic reticulum membrane</location>
        <topology evidence="1">Multi-pass membrane protein</topology>
    </subcellularLocation>
</comment>
<dbReference type="EMBL" id="CAJPDS010000039">
    <property type="protein sequence ID" value="CAF9925760.1"/>
    <property type="molecule type" value="Genomic_DNA"/>
</dbReference>
<protein>
    <submittedName>
        <fullName evidence="12">Secretory subunit</fullName>
    </submittedName>
</protein>
<evidence type="ECO:0000259" key="11">
    <source>
        <dbReference type="PROSITE" id="PS50076"/>
    </source>
</evidence>
<dbReference type="Pfam" id="PF00226">
    <property type="entry name" value="DnaJ"/>
    <property type="match status" value="1"/>
</dbReference>
<accession>A0A8H3ISF6</accession>
<keyword evidence="8" id="KW-0143">Chaperone</keyword>
<dbReference type="GO" id="GO:0031207">
    <property type="term" value="C:Sec62/Sec63 complex"/>
    <property type="evidence" value="ECO:0007669"/>
    <property type="project" value="TreeGrafter"/>
</dbReference>
<dbReference type="GO" id="GO:0006620">
    <property type="term" value="P:post-translational protein targeting to endoplasmic reticulum membrane"/>
    <property type="evidence" value="ECO:0007669"/>
    <property type="project" value="TreeGrafter"/>
</dbReference>
<dbReference type="InterPro" id="IPR001623">
    <property type="entry name" value="DnaJ_domain"/>
</dbReference>
<keyword evidence="2" id="KW-0813">Transport</keyword>
<dbReference type="CDD" id="cd06257">
    <property type="entry name" value="DnaJ"/>
    <property type="match status" value="1"/>
</dbReference>
<dbReference type="SUPFAM" id="SSF46565">
    <property type="entry name" value="Chaperone J-domain"/>
    <property type="match status" value="1"/>
</dbReference>
<feature type="transmembrane region" description="Helical" evidence="10">
    <location>
        <begin position="13"/>
        <end position="34"/>
    </location>
</feature>
<keyword evidence="13" id="KW-1185">Reference proteome</keyword>
<reference evidence="12" key="1">
    <citation type="submission" date="2021-03" db="EMBL/GenBank/DDBJ databases">
        <authorList>
            <person name="Tagirdzhanova G."/>
        </authorList>
    </citation>
    <scope>NUCLEOTIDE SEQUENCE</scope>
</reference>
<feature type="compositionally biased region" description="Acidic residues" evidence="9">
    <location>
        <begin position="692"/>
        <end position="719"/>
    </location>
</feature>
<evidence type="ECO:0000256" key="9">
    <source>
        <dbReference type="SAM" id="MobiDB-lite"/>
    </source>
</evidence>
<evidence type="ECO:0000256" key="2">
    <source>
        <dbReference type="ARBA" id="ARBA00022448"/>
    </source>
</evidence>
<dbReference type="GO" id="GO:0008320">
    <property type="term" value="F:protein transmembrane transporter activity"/>
    <property type="evidence" value="ECO:0007669"/>
    <property type="project" value="TreeGrafter"/>
</dbReference>
<dbReference type="InterPro" id="IPR004179">
    <property type="entry name" value="Sec63-dom"/>
</dbReference>
<organism evidence="12 13">
    <name type="scientific">Heterodermia speciosa</name>
    <dbReference type="NCBI Taxonomy" id="116794"/>
    <lineage>
        <taxon>Eukaryota</taxon>
        <taxon>Fungi</taxon>
        <taxon>Dikarya</taxon>
        <taxon>Ascomycota</taxon>
        <taxon>Pezizomycotina</taxon>
        <taxon>Lecanoromycetes</taxon>
        <taxon>OSLEUM clade</taxon>
        <taxon>Lecanoromycetidae</taxon>
        <taxon>Caliciales</taxon>
        <taxon>Physciaceae</taxon>
        <taxon>Heterodermia</taxon>
    </lineage>
</organism>
<feature type="transmembrane region" description="Helical" evidence="10">
    <location>
        <begin position="73"/>
        <end position="94"/>
    </location>
</feature>
<evidence type="ECO:0000313" key="13">
    <source>
        <dbReference type="Proteomes" id="UP000664521"/>
    </source>
</evidence>
<keyword evidence="4" id="KW-0256">Endoplasmic reticulum</keyword>
<dbReference type="InterPro" id="IPR014756">
    <property type="entry name" value="Ig_E-set"/>
</dbReference>
<dbReference type="PRINTS" id="PR00625">
    <property type="entry name" value="JDOMAIN"/>
</dbReference>
<gene>
    <name evidence="12" type="primary">SEC63</name>
    <name evidence="12" type="ORF">HETSPECPRED_005924</name>
</gene>
<dbReference type="GO" id="GO:0003723">
    <property type="term" value="F:RNA binding"/>
    <property type="evidence" value="ECO:0007669"/>
    <property type="project" value="TreeGrafter"/>
</dbReference>
<dbReference type="SUPFAM" id="SSF81296">
    <property type="entry name" value="E set domains"/>
    <property type="match status" value="1"/>
</dbReference>
<dbReference type="Pfam" id="PF02889">
    <property type="entry name" value="Sec63"/>
    <property type="match status" value="1"/>
</dbReference>
<dbReference type="InterPro" id="IPR036869">
    <property type="entry name" value="J_dom_sf"/>
</dbReference>
<dbReference type="InterPro" id="IPR035892">
    <property type="entry name" value="C2_domain_sf"/>
</dbReference>
<dbReference type="PANTHER" id="PTHR24075">
    <property type="entry name" value="SEC63 DOMAIN-CONTAINING"/>
    <property type="match status" value="1"/>
</dbReference>
<dbReference type="Proteomes" id="UP000664521">
    <property type="component" value="Unassembled WGS sequence"/>
</dbReference>
<keyword evidence="6 10" id="KW-1133">Transmembrane helix</keyword>
<feature type="region of interest" description="Disordered" evidence="9">
    <location>
        <begin position="512"/>
        <end position="543"/>
    </location>
</feature>
<sequence>MSTDYNYDEQGQFFPYFILTIAGLITVPLSYSLLKPSKDLEITAPRIKSDFKPRDEDLIQGQKRKQWRRERRIKRIITVAVGYLVIAWMAYLIMVTKTTAPKIWDPYNILDISRSSSEQQIKRRFKDLSRKFHPDKAQVDESKNQTVESVNDYWVEISKAYKALTDEEVRNNFIQYGHPDGKQSFSIGIALPKFIITDGNGKYVLLVYGLLLGVLLPYVVGKWWYGTQRMTREKVLIASASSLFREYKEELSEGDVINALSSGEEFKEILSGNKVDSGLGKIEKSITEGGDTDFTAAGLTNADRQHLEKLDGARRKAFALLFAYLGRIPLDGSKLDDEKYEVAPVALALNESLTAICLAFGNVPAILSTYRTSQNLIQAIAPSSSPLLQLPYITSSIASLLEGPNARHHLTIQDLMSWPEPKRRKALTDAPQNALSPSQYNSAMTVALQLPLLKVEKAFFKVMGERHIITSSLVQLVIKARVIPPGTANVPPVNELDLEDVDPDEGDLDALLGRKSKKGGDKAKQLDSGTSDPASAVATSEEVDKPLQPPLAYAPYFARDHPPHWHVFLSDSKAAKMAVPPFTLTTFNKPLFTPEGTPTFNMQTFKMQFQAPPQVGKYQFIMHLICDSYVGMDSREEITLVVEDPAKAEEGVEEDSISEPDEDSLAAQMSALKSGQPISSGTKRRSKKVETSDDDESDTEGEAGDNTSETDTDTDTDGE</sequence>